<gene>
    <name evidence="5" type="ORF">JIN84_09680</name>
</gene>
<protein>
    <submittedName>
        <fullName evidence="5">Alpha/beta hydrolase</fullName>
    </submittedName>
</protein>
<evidence type="ECO:0000313" key="6">
    <source>
        <dbReference type="Proteomes" id="UP000600139"/>
    </source>
</evidence>
<feature type="domain" description="BD-FAE-like" evidence="4">
    <location>
        <begin position="53"/>
        <end position="250"/>
    </location>
</feature>
<dbReference type="InterPro" id="IPR050300">
    <property type="entry name" value="GDXG_lipolytic_enzyme"/>
</dbReference>
<keyword evidence="3" id="KW-0732">Signal</keyword>
<feature type="region of interest" description="Disordered" evidence="2">
    <location>
        <begin position="24"/>
        <end position="43"/>
    </location>
</feature>
<dbReference type="PANTHER" id="PTHR48081:SF6">
    <property type="entry name" value="PEPTIDASE S9 PROLYL OLIGOPEPTIDASE CATALYTIC DOMAIN-CONTAINING PROTEIN"/>
    <property type="match status" value="1"/>
</dbReference>
<keyword evidence="6" id="KW-1185">Reference proteome</keyword>
<dbReference type="Gene3D" id="3.40.50.1820">
    <property type="entry name" value="alpha/beta hydrolase"/>
    <property type="match status" value="1"/>
</dbReference>
<accession>A0A934VA63</accession>
<name>A0A934VA63_9BACT</name>
<dbReference type="PANTHER" id="PTHR48081">
    <property type="entry name" value="AB HYDROLASE SUPERFAMILY PROTEIN C4A8.06C"/>
    <property type="match status" value="1"/>
</dbReference>
<evidence type="ECO:0000313" key="5">
    <source>
        <dbReference type="EMBL" id="MBK1815888.1"/>
    </source>
</evidence>
<evidence type="ECO:0000256" key="1">
    <source>
        <dbReference type="ARBA" id="ARBA00022801"/>
    </source>
</evidence>
<dbReference type="RefSeq" id="WP_200350850.1">
    <property type="nucleotide sequence ID" value="NZ_BAABHZ010000006.1"/>
</dbReference>
<dbReference type="InterPro" id="IPR049492">
    <property type="entry name" value="BD-FAE-like_dom"/>
</dbReference>
<organism evidence="5 6">
    <name type="scientific">Luteolibacter yonseiensis</name>
    <dbReference type="NCBI Taxonomy" id="1144680"/>
    <lineage>
        <taxon>Bacteria</taxon>
        <taxon>Pseudomonadati</taxon>
        <taxon>Verrucomicrobiota</taxon>
        <taxon>Verrucomicrobiia</taxon>
        <taxon>Verrucomicrobiales</taxon>
        <taxon>Verrucomicrobiaceae</taxon>
        <taxon>Luteolibacter</taxon>
    </lineage>
</organism>
<proteinExistence type="predicted"/>
<evidence type="ECO:0000256" key="2">
    <source>
        <dbReference type="SAM" id="MobiDB-lite"/>
    </source>
</evidence>
<feature type="signal peptide" evidence="3">
    <location>
        <begin position="1"/>
        <end position="16"/>
    </location>
</feature>
<dbReference type="Proteomes" id="UP000600139">
    <property type="component" value="Unassembled WGS sequence"/>
</dbReference>
<dbReference type="GO" id="GO:0016787">
    <property type="term" value="F:hydrolase activity"/>
    <property type="evidence" value="ECO:0007669"/>
    <property type="project" value="UniProtKB-KW"/>
</dbReference>
<sequence>MKALALLLALTTLASAEWTNLWPAEAPGAKQPPSGTEKDNGGRLTDIEIPQYQVYLPEKNKATGAAVVILPGGGYGMLASNHEGHDIAKWLTGQGIAGIVVKYRVSGNAALGYQFPVPFLDARRAIRTVREKSGEWGVDTKKIGIMGFSAGGHLASLCTTRFADTFPEEGKDAVDKQDCRPDFSILIYPVISMDPALAHGGSRKNLLGNNPDPEISAKYSTEKAVTKDTPPVFLLTTADDGVDCRNSLEFAIACKANNVPVSLHLFEKGGHGYGLNGKGDLAAWPQLLEKWLASHLPAGK</sequence>
<dbReference type="Pfam" id="PF20434">
    <property type="entry name" value="BD-FAE"/>
    <property type="match status" value="1"/>
</dbReference>
<evidence type="ECO:0000256" key="3">
    <source>
        <dbReference type="SAM" id="SignalP"/>
    </source>
</evidence>
<dbReference type="SUPFAM" id="SSF53474">
    <property type="entry name" value="alpha/beta-Hydrolases"/>
    <property type="match status" value="1"/>
</dbReference>
<evidence type="ECO:0000259" key="4">
    <source>
        <dbReference type="Pfam" id="PF20434"/>
    </source>
</evidence>
<dbReference type="EMBL" id="JAENIK010000011">
    <property type="protein sequence ID" value="MBK1815888.1"/>
    <property type="molecule type" value="Genomic_DNA"/>
</dbReference>
<dbReference type="AlphaFoldDB" id="A0A934VA63"/>
<feature type="chain" id="PRO_5037022343" evidence="3">
    <location>
        <begin position="17"/>
        <end position="300"/>
    </location>
</feature>
<keyword evidence="1 5" id="KW-0378">Hydrolase</keyword>
<reference evidence="5" key="1">
    <citation type="submission" date="2021-01" db="EMBL/GenBank/DDBJ databases">
        <title>Modified the classification status of verrucomicrobia.</title>
        <authorList>
            <person name="Feng X."/>
        </authorList>
    </citation>
    <scope>NUCLEOTIDE SEQUENCE</scope>
    <source>
        <strain evidence="5">JCM 18052</strain>
    </source>
</reference>
<comment type="caution">
    <text evidence="5">The sequence shown here is derived from an EMBL/GenBank/DDBJ whole genome shotgun (WGS) entry which is preliminary data.</text>
</comment>
<dbReference type="InterPro" id="IPR029058">
    <property type="entry name" value="AB_hydrolase_fold"/>
</dbReference>